<dbReference type="PANTHER" id="PTHR37984">
    <property type="entry name" value="PROTEIN CBG26694"/>
    <property type="match status" value="1"/>
</dbReference>
<evidence type="ECO:0000256" key="7">
    <source>
        <dbReference type="SAM" id="Coils"/>
    </source>
</evidence>
<dbReference type="GO" id="GO:0015074">
    <property type="term" value="P:DNA integration"/>
    <property type="evidence" value="ECO:0007669"/>
    <property type="project" value="InterPro"/>
</dbReference>
<dbReference type="EMBL" id="QGNW01000728">
    <property type="protein sequence ID" value="RVW63931.1"/>
    <property type="molecule type" value="Genomic_DNA"/>
</dbReference>
<evidence type="ECO:0000313" key="10">
    <source>
        <dbReference type="Proteomes" id="UP000288805"/>
    </source>
</evidence>
<dbReference type="InterPro" id="IPR041373">
    <property type="entry name" value="RT_RNaseH"/>
</dbReference>
<dbReference type="AlphaFoldDB" id="A0A438FVF4"/>
<dbReference type="CDD" id="cd00303">
    <property type="entry name" value="retropepsin_like"/>
    <property type="match status" value="1"/>
</dbReference>
<dbReference type="InterPro" id="IPR012337">
    <property type="entry name" value="RNaseH-like_sf"/>
</dbReference>
<dbReference type="PROSITE" id="PS50994">
    <property type="entry name" value="INTEGRASE"/>
    <property type="match status" value="1"/>
</dbReference>
<dbReference type="InterPro" id="IPR001584">
    <property type="entry name" value="Integrase_cat-core"/>
</dbReference>
<dbReference type="Gene3D" id="2.40.70.10">
    <property type="entry name" value="Acid Proteases"/>
    <property type="match status" value="1"/>
</dbReference>
<proteinExistence type="predicted"/>
<keyword evidence="5" id="KW-0378">Hydrolase</keyword>
<dbReference type="CDD" id="cd09274">
    <property type="entry name" value="RNase_HI_RT_Ty3"/>
    <property type="match status" value="1"/>
</dbReference>
<evidence type="ECO:0000256" key="3">
    <source>
        <dbReference type="ARBA" id="ARBA00022722"/>
    </source>
</evidence>
<evidence type="ECO:0000256" key="6">
    <source>
        <dbReference type="ARBA" id="ARBA00022918"/>
    </source>
</evidence>
<dbReference type="Pfam" id="PF00665">
    <property type="entry name" value="rve"/>
    <property type="match status" value="1"/>
</dbReference>
<dbReference type="Gene3D" id="3.10.10.10">
    <property type="entry name" value="HIV Type 1 Reverse Transcriptase, subunit A, domain 1"/>
    <property type="match status" value="1"/>
</dbReference>
<evidence type="ECO:0000256" key="4">
    <source>
        <dbReference type="ARBA" id="ARBA00022759"/>
    </source>
</evidence>
<sequence>MNIGDMYVEKALLDLGASVNLLPYSVYKQLGLRELKPTSITLSLVDSSIKIPRGVIEDVLVQTDKFYYPIDFIILDTEPIASGPNHLTFGNMTLKLNIFHLCKRHPNQDEDEQEVCLIDTLIEEHVEGIMKEELENSYKEFEENELEEKIEEANEIASINHSMEWKAKEKPLPLTNDEEAKKKESPKFNLKPLPNDLKYAYLEEDKYSVLISSKLSYQQETTLMEVRRKCKEAIGWSISDHKWTSLLIEIALEDQEKKIFTFPFGTYSYRRMPFGLCNAPTTFQRCMISIFSDMVERIMEVFMDELTIYVICDASDQEMEAILGQRDEEKPYVIYYASKTLNEAQKNYTTTEKELLAVVFTLDKFRAYLVGAPIMIFTDHSTLKYLVNKKDFKARLIRWILLLQEFNLEIRDKKEFPDGALLKVDTNPWYAHIANYLVTGELPKEWTTQEKRFFLSKVHAYYWEEPFLHKYCADQIIRKCVPEEEKQGILMQCNAYACGSHFSTQKTALKLLQSVEAIACKHNDHKVVVKFLKENIFTMFGVLKAIISDGGTHFYNKTFNNLLARYGVKHKVARPYHPQTSGQVELANLEIKNILMKVVNANCKDWALRLHDAL</sequence>
<accession>A0A438FVF4</accession>
<dbReference type="GO" id="GO:0004519">
    <property type="term" value="F:endonuclease activity"/>
    <property type="evidence" value="ECO:0007669"/>
    <property type="project" value="UniProtKB-KW"/>
</dbReference>
<dbReference type="FunFam" id="3.10.20.370:FF:000001">
    <property type="entry name" value="Retrovirus-related Pol polyprotein from transposon 17.6-like protein"/>
    <property type="match status" value="1"/>
</dbReference>
<dbReference type="Gene3D" id="3.10.20.370">
    <property type="match status" value="1"/>
</dbReference>
<dbReference type="GO" id="GO:0016787">
    <property type="term" value="F:hydrolase activity"/>
    <property type="evidence" value="ECO:0007669"/>
    <property type="project" value="UniProtKB-KW"/>
</dbReference>
<dbReference type="SUPFAM" id="SSF53098">
    <property type="entry name" value="Ribonuclease H-like"/>
    <property type="match status" value="1"/>
</dbReference>
<organism evidence="9 10">
    <name type="scientific">Vitis vinifera</name>
    <name type="common">Grape</name>
    <dbReference type="NCBI Taxonomy" id="29760"/>
    <lineage>
        <taxon>Eukaryota</taxon>
        <taxon>Viridiplantae</taxon>
        <taxon>Streptophyta</taxon>
        <taxon>Embryophyta</taxon>
        <taxon>Tracheophyta</taxon>
        <taxon>Spermatophyta</taxon>
        <taxon>Magnoliopsida</taxon>
        <taxon>eudicotyledons</taxon>
        <taxon>Gunneridae</taxon>
        <taxon>Pentapetalae</taxon>
        <taxon>rosids</taxon>
        <taxon>Vitales</taxon>
        <taxon>Vitaceae</taxon>
        <taxon>Viteae</taxon>
        <taxon>Vitis</taxon>
    </lineage>
</organism>
<reference evidence="9 10" key="1">
    <citation type="journal article" date="2018" name="PLoS Genet.">
        <title>Population sequencing reveals clonal diversity and ancestral inbreeding in the grapevine cultivar Chardonnay.</title>
        <authorList>
            <person name="Roach M.J."/>
            <person name="Johnson D.L."/>
            <person name="Bohlmann J."/>
            <person name="van Vuuren H.J."/>
            <person name="Jones S.J."/>
            <person name="Pretorius I.S."/>
            <person name="Schmidt S.A."/>
            <person name="Borneman A.R."/>
        </authorList>
    </citation>
    <scope>NUCLEOTIDE SEQUENCE [LARGE SCALE GENOMIC DNA]</scope>
    <source>
        <strain evidence="10">cv. Chardonnay</strain>
        <tissue evidence="9">Leaf</tissue>
    </source>
</reference>
<keyword evidence="6" id="KW-0695">RNA-directed DNA polymerase</keyword>
<name>A0A438FVF4_VITVI</name>
<keyword evidence="7" id="KW-0175">Coiled coil</keyword>
<feature type="coiled-coil region" evidence="7">
    <location>
        <begin position="131"/>
        <end position="159"/>
    </location>
</feature>
<feature type="domain" description="Integrase catalytic" evidence="8">
    <location>
        <begin position="478"/>
        <end position="614"/>
    </location>
</feature>
<dbReference type="PANTHER" id="PTHR37984:SF5">
    <property type="entry name" value="PROTEIN NYNRIN-LIKE"/>
    <property type="match status" value="1"/>
</dbReference>
<dbReference type="GO" id="GO:0003676">
    <property type="term" value="F:nucleic acid binding"/>
    <property type="evidence" value="ECO:0007669"/>
    <property type="project" value="InterPro"/>
</dbReference>
<evidence type="ECO:0000256" key="1">
    <source>
        <dbReference type="ARBA" id="ARBA00022679"/>
    </source>
</evidence>
<dbReference type="Pfam" id="PF17917">
    <property type="entry name" value="RT_RNaseH"/>
    <property type="match status" value="1"/>
</dbReference>
<keyword evidence="4" id="KW-0255">Endonuclease</keyword>
<dbReference type="InterPro" id="IPR043502">
    <property type="entry name" value="DNA/RNA_pol_sf"/>
</dbReference>
<evidence type="ECO:0000259" key="8">
    <source>
        <dbReference type="PROSITE" id="PS50994"/>
    </source>
</evidence>
<evidence type="ECO:0000256" key="5">
    <source>
        <dbReference type="ARBA" id="ARBA00022801"/>
    </source>
</evidence>
<comment type="caution">
    <text evidence="9">The sequence shown here is derived from an EMBL/GenBank/DDBJ whole genome shotgun (WGS) entry which is preliminary data.</text>
</comment>
<dbReference type="GO" id="GO:0003964">
    <property type="term" value="F:RNA-directed DNA polymerase activity"/>
    <property type="evidence" value="ECO:0007669"/>
    <property type="project" value="UniProtKB-KW"/>
</dbReference>
<evidence type="ECO:0000256" key="2">
    <source>
        <dbReference type="ARBA" id="ARBA00022695"/>
    </source>
</evidence>
<keyword evidence="3" id="KW-0540">Nuclease</keyword>
<dbReference type="Gene3D" id="3.30.420.10">
    <property type="entry name" value="Ribonuclease H-like superfamily/Ribonuclease H"/>
    <property type="match status" value="1"/>
</dbReference>
<evidence type="ECO:0000313" key="9">
    <source>
        <dbReference type="EMBL" id="RVW63931.1"/>
    </source>
</evidence>
<dbReference type="Proteomes" id="UP000288805">
    <property type="component" value="Unassembled WGS sequence"/>
</dbReference>
<dbReference type="InterPro" id="IPR036397">
    <property type="entry name" value="RNaseH_sf"/>
</dbReference>
<keyword evidence="2" id="KW-0548">Nucleotidyltransferase</keyword>
<dbReference type="InterPro" id="IPR021109">
    <property type="entry name" value="Peptidase_aspartic_dom_sf"/>
</dbReference>
<protein>
    <submittedName>
        <fullName evidence="9">Retrovirus-related Pol polyprotein from transposon opus</fullName>
    </submittedName>
</protein>
<dbReference type="SUPFAM" id="SSF56672">
    <property type="entry name" value="DNA/RNA polymerases"/>
    <property type="match status" value="1"/>
</dbReference>
<gene>
    <name evidence="9" type="primary">pol_754</name>
    <name evidence="9" type="ORF">CK203_056790</name>
</gene>
<dbReference type="InterPro" id="IPR050951">
    <property type="entry name" value="Retrovirus_Pol_polyprotein"/>
</dbReference>
<keyword evidence="1" id="KW-0808">Transferase</keyword>